<dbReference type="GO" id="GO:0005737">
    <property type="term" value="C:cytoplasm"/>
    <property type="evidence" value="ECO:0007669"/>
    <property type="project" value="UniProtKB-SubCell"/>
</dbReference>
<evidence type="ECO:0000256" key="1">
    <source>
        <dbReference type="ARBA" id="ARBA00001835"/>
    </source>
</evidence>
<dbReference type="GeneID" id="10153724"/>
<feature type="site" description="Interaction with target DNA" evidence="7">
    <location>
        <position position="78"/>
    </location>
</feature>
<evidence type="ECO:0000256" key="5">
    <source>
        <dbReference type="ARBA" id="ARBA00022759"/>
    </source>
</evidence>
<dbReference type="Gene3D" id="3.30.2170.10">
    <property type="entry name" value="archaeoglobus fulgidus dsm 4304 superfamily"/>
    <property type="match status" value="1"/>
</dbReference>
<accession>E8R9Z6</accession>
<reference evidence="9" key="1">
    <citation type="submission" date="2010-11" db="EMBL/GenBank/DDBJ databases">
        <title>The complete genome of Desulfurococcus mucosus DSM 2162.</title>
        <authorList>
            <consortium name="US DOE Joint Genome Institute (JGI-PGF)"/>
            <person name="Lucas S."/>
            <person name="Copeland A."/>
            <person name="Lapidus A."/>
            <person name="Bruce D."/>
            <person name="Goodwin L."/>
            <person name="Pitluck S."/>
            <person name="Kyrpides N."/>
            <person name="Mavromatis K."/>
            <person name="Pagani I."/>
            <person name="Ivanova N."/>
            <person name="Ovchinnikova G."/>
            <person name="Chertkov O."/>
            <person name="Held B."/>
            <person name="Brettin T."/>
            <person name="Detter J.C."/>
            <person name="Tapia R."/>
            <person name="Han C."/>
            <person name="Land M."/>
            <person name="Hauser L."/>
            <person name="Markowitz V."/>
            <person name="Cheng J.-F."/>
            <person name="Hugenholtz P."/>
            <person name="Woyke T."/>
            <person name="Wu D."/>
            <person name="Wirth R."/>
            <person name="Bilek Y."/>
            <person name="Hader T."/>
            <person name="Klenk H.-P."/>
            <person name="Eisen J.A."/>
        </authorList>
    </citation>
    <scope>NUCLEOTIDE SEQUENCE [LARGE SCALE GENOMIC DNA]</scope>
    <source>
        <strain evidence="9">ATCC 35584 / DSM 2162 / JCM 9187 / O7/1</strain>
    </source>
</reference>
<gene>
    <name evidence="7" type="primary">nfi</name>
    <name evidence="8" type="ordered locus">Desmu_1020</name>
</gene>
<dbReference type="EMBL" id="CP002363">
    <property type="protein sequence ID" value="ADV65322.1"/>
    <property type="molecule type" value="Genomic_DNA"/>
</dbReference>
<dbReference type="STRING" id="765177.Desmu_1020"/>
<dbReference type="HAMAP" id="MF_00801">
    <property type="entry name" value="Endonuclease_5"/>
    <property type="match status" value="1"/>
</dbReference>
<evidence type="ECO:0000256" key="4">
    <source>
        <dbReference type="ARBA" id="ARBA00022722"/>
    </source>
</evidence>
<keyword evidence="7" id="KW-0234">DNA repair</keyword>
<dbReference type="GO" id="GO:0000287">
    <property type="term" value="F:magnesium ion binding"/>
    <property type="evidence" value="ECO:0007669"/>
    <property type="project" value="UniProtKB-UniRule"/>
</dbReference>
<comment type="subcellular location">
    <subcellularLocation>
        <location evidence="2 7">Cytoplasm</location>
    </subcellularLocation>
</comment>
<dbReference type="AlphaFoldDB" id="E8R9Z6"/>
<keyword evidence="3 7" id="KW-0963">Cytoplasm</keyword>
<dbReference type="PANTHER" id="PTHR28511:SF1">
    <property type="entry name" value="ENDONUCLEASE V"/>
    <property type="match status" value="1"/>
</dbReference>
<dbReference type="CDD" id="cd06559">
    <property type="entry name" value="Endonuclease_V"/>
    <property type="match status" value="1"/>
</dbReference>
<evidence type="ECO:0000256" key="3">
    <source>
        <dbReference type="ARBA" id="ARBA00022490"/>
    </source>
</evidence>
<comment type="catalytic activity">
    <reaction evidence="1 7">
        <text>Endonucleolytic cleavage at apurinic or apyrimidinic sites to products with a 5'-phosphate.</text>
        <dbReference type="EC" id="3.1.21.7"/>
    </reaction>
</comment>
<proteinExistence type="inferred from homology"/>
<evidence type="ECO:0000256" key="2">
    <source>
        <dbReference type="ARBA" id="ARBA00004496"/>
    </source>
</evidence>
<evidence type="ECO:0000313" key="8">
    <source>
        <dbReference type="EMBL" id="ADV65322.1"/>
    </source>
</evidence>
<name>E8R9Z6_DESM0</name>
<dbReference type="KEGG" id="dmu:Desmu_1020"/>
<keyword evidence="7" id="KW-0227">DNA damage</keyword>
<evidence type="ECO:0000256" key="7">
    <source>
        <dbReference type="HAMAP-Rule" id="MF_00801"/>
    </source>
</evidence>
<protein>
    <recommendedName>
        <fullName evidence="7">Endonuclease V</fullName>
        <ecNumber evidence="7">3.1.21.7</ecNumber>
    </recommendedName>
    <alternativeName>
        <fullName evidence="7">Deoxyinosine 3'endonuclease</fullName>
    </alternativeName>
    <alternativeName>
        <fullName evidence="7">Deoxyribonuclease V</fullName>
        <shortName evidence="7">DNase V</shortName>
    </alternativeName>
</protein>
<evidence type="ECO:0000256" key="6">
    <source>
        <dbReference type="ARBA" id="ARBA00022801"/>
    </source>
</evidence>
<keyword evidence="7" id="KW-0479">Metal-binding</keyword>
<keyword evidence="4 7" id="KW-0540">Nuclease</keyword>
<dbReference type="Pfam" id="PF04493">
    <property type="entry name" value="Endonuclease_5"/>
    <property type="match status" value="1"/>
</dbReference>
<dbReference type="OrthoDB" id="7885at2157"/>
<comment type="function">
    <text evidence="7">DNA repair enzyme involved in the repair of deaminated bases. Selectively cleaves double-stranded DNA at the second phosphodiester bond 3' to a deoxyinosine leaving behind the intact lesion on the nicked DNA.</text>
</comment>
<dbReference type="eggNOG" id="arCOG00929">
    <property type="taxonomic scope" value="Archaea"/>
</dbReference>
<comment type="cofactor">
    <cofactor evidence="7">
        <name>Mg(2+)</name>
        <dbReference type="ChEBI" id="CHEBI:18420"/>
    </cofactor>
</comment>
<keyword evidence="6 7" id="KW-0378">Hydrolase</keyword>
<keyword evidence="7" id="KW-0460">Magnesium</keyword>
<dbReference type="InterPro" id="IPR007581">
    <property type="entry name" value="Endonuclease-V"/>
</dbReference>
<dbReference type="PANTHER" id="PTHR28511">
    <property type="entry name" value="ENDONUCLEASE V"/>
    <property type="match status" value="1"/>
</dbReference>
<dbReference type="Proteomes" id="UP000001068">
    <property type="component" value="Chromosome"/>
</dbReference>
<keyword evidence="5 7" id="KW-0255">Endonuclease</keyword>
<dbReference type="GO" id="GO:0043737">
    <property type="term" value="F:deoxyribonuclease V activity"/>
    <property type="evidence" value="ECO:0007669"/>
    <property type="project" value="UniProtKB-UniRule"/>
</dbReference>
<comment type="similarity">
    <text evidence="7">Belongs to the endonuclease V family.</text>
</comment>
<evidence type="ECO:0000313" key="9">
    <source>
        <dbReference type="Proteomes" id="UP000001068"/>
    </source>
</evidence>
<organism evidence="8 9">
    <name type="scientific">Desulfurococcus mucosus (strain ATCC 35584 / DSM 2162 / JCM 9187 / O7/1)</name>
    <dbReference type="NCBI Taxonomy" id="765177"/>
    <lineage>
        <taxon>Archaea</taxon>
        <taxon>Thermoproteota</taxon>
        <taxon>Thermoprotei</taxon>
        <taxon>Desulfurococcales</taxon>
        <taxon>Desulfurococcaceae</taxon>
        <taxon>Desulfurococcus</taxon>
    </lineage>
</organism>
<dbReference type="GO" id="GO:0006281">
    <property type="term" value="P:DNA repair"/>
    <property type="evidence" value="ECO:0007669"/>
    <property type="project" value="UniProtKB-UniRule"/>
</dbReference>
<keyword evidence="9" id="KW-1185">Reference proteome</keyword>
<dbReference type="RefSeq" id="WP_013562544.1">
    <property type="nucleotide sequence ID" value="NC_014961.1"/>
</dbReference>
<dbReference type="GO" id="GO:0016891">
    <property type="term" value="F:RNA endonuclease activity producing 5'-phosphomonoesters, hydrolytic mechanism"/>
    <property type="evidence" value="ECO:0007669"/>
    <property type="project" value="TreeGrafter"/>
</dbReference>
<reference evidence="8 9" key="2">
    <citation type="journal article" date="2011" name="Stand. Genomic Sci.">
        <title>Complete genome sequence of Desulfurococcus mucosus type strain (O7/1).</title>
        <authorList>
            <person name="Wirth R."/>
            <person name="Chertkov O."/>
            <person name="Held B."/>
            <person name="Lapidus A."/>
            <person name="Nolan M."/>
            <person name="Lucas S."/>
            <person name="Hammon N."/>
            <person name="Deshpande S."/>
            <person name="Cheng J.F."/>
            <person name="Tapia R."/>
            <person name="Han C."/>
            <person name="Goodwin L."/>
            <person name="Pitluck S."/>
            <person name="Liolios K."/>
            <person name="Ioanna P."/>
            <person name="Ivanova N."/>
            <person name="Mavromatis K."/>
            <person name="Mikhailova N."/>
            <person name="Pati A."/>
            <person name="Chen A."/>
            <person name="Palaniappan K."/>
            <person name="Land M."/>
            <person name="Hauser L."/>
            <person name="Chang Y.J."/>
            <person name="Jeffries C.D."/>
            <person name="Bilek Y."/>
            <person name="Hader T."/>
            <person name="Rohde M."/>
            <person name="Spring S."/>
            <person name="Sikorski J."/>
            <person name="Goker M."/>
            <person name="Woyke T."/>
            <person name="Bristow J."/>
            <person name="Eisen J.A."/>
            <person name="Markowitz V."/>
            <person name="Hugenholtz P."/>
            <person name="Kyrpides N.C."/>
            <person name="Klenk H.P."/>
        </authorList>
    </citation>
    <scope>NUCLEOTIDE SEQUENCE [LARGE SCALE GENOMIC DNA]</scope>
    <source>
        <strain evidence="9">ATCC 35584 / DSM 2162 / JCM 9187 / O7/1</strain>
    </source>
</reference>
<feature type="binding site" evidence="7">
    <location>
        <position position="108"/>
    </location>
    <ligand>
        <name>Mg(2+)</name>
        <dbReference type="ChEBI" id="CHEBI:18420"/>
    </ligand>
</feature>
<sequence>MSLFDYRRAVRLQEALSRRVLEEAASFPGLDPSRVRLVAGVDAAYGGGVQAGCAVLVDYASSTQLAYTCHVREPPIPYVPGLLAFREAPVYIKALRKLPENPDIILVDGHGLTHPRALGIATHIGLVLGKPTIGVAKNPLYGEEKTVNGRRLITAHGVTAGEILEPVKGVKLYVSIGYLIRLEDAVTVVKHLMKPGLKLPLPLHLADKYSKNTARQGYIASKKK</sequence>
<feature type="binding site" evidence="7">
    <location>
        <position position="42"/>
    </location>
    <ligand>
        <name>Mg(2+)</name>
        <dbReference type="ChEBI" id="CHEBI:18420"/>
    </ligand>
</feature>
<dbReference type="HOGENOM" id="CLU_047631_1_1_2"/>
<dbReference type="EC" id="3.1.21.7" evidence="7"/>
<dbReference type="GO" id="GO:0003727">
    <property type="term" value="F:single-stranded RNA binding"/>
    <property type="evidence" value="ECO:0007669"/>
    <property type="project" value="TreeGrafter"/>
</dbReference>